<dbReference type="Pfam" id="PF01035">
    <property type="entry name" value="DNA_binding_1"/>
    <property type="match status" value="1"/>
</dbReference>
<name>A0A1Q2SMN8_9GAMM</name>
<dbReference type="GO" id="GO:0032259">
    <property type="term" value="P:methylation"/>
    <property type="evidence" value="ECO:0007669"/>
    <property type="project" value="UniProtKB-KW"/>
</dbReference>
<dbReference type="GO" id="GO:0006281">
    <property type="term" value="P:DNA repair"/>
    <property type="evidence" value="ECO:0007669"/>
    <property type="project" value="UniProtKB-KW"/>
</dbReference>
<keyword evidence="16" id="KW-1185">Reference proteome</keyword>
<dbReference type="KEGG" id="ntt:TAO_1012"/>
<evidence type="ECO:0000313" key="15">
    <source>
        <dbReference type="EMBL" id="BAW80382.1"/>
    </source>
</evidence>
<keyword evidence="13" id="KW-0479">Metal-binding</keyword>
<keyword evidence="5" id="KW-0808">Transferase</keyword>
<dbReference type="InterPro" id="IPR036631">
    <property type="entry name" value="MGMT_N_sf"/>
</dbReference>
<keyword evidence="7" id="KW-0805">Transcription regulation</keyword>
<dbReference type="InterPro" id="IPR016221">
    <property type="entry name" value="Bifunct_regulatory_prot_Ada"/>
</dbReference>
<feature type="active site" description="Nucleophile; methyl group acceptor from methylphosphotriester" evidence="12">
    <location>
        <position position="45"/>
    </location>
</feature>
<comment type="similarity">
    <text evidence="2">Belongs to the MGMT family.</text>
</comment>
<keyword evidence="4" id="KW-0489">Methyltransferase</keyword>
<dbReference type="Gene3D" id="3.40.10.10">
    <property type="entry name" value="DNA Methylphosphotriester Repair Domain"/>
    <property type="match status" value="1"/>
</dbReference>
<dbReference type="GO" id="GO:0003700">
    <property type="term" value="F:DNA-binding transcription factor activity"/>
    <property type="evidence" value="ECO:0007669"/>
    <property type="project" value="InterPro"/>
</dbReference>
<evidence type="ECO:0000256" key="2">
    <source>
        <dbReference type="ARBA" id="ARBA00008711"/>
    </source>
</evidence>
<dbReference type="AlphaFoldDB" id="A0A1Q2SMN8"/>
<protein>
    <recommendedName>
        <fullName evidence="3">methylated-DNA--[protein]-cysteine S-methyltransferase</fullName>
        <ecNumber evidence="3">2.1.1.63</ecNumber>
    </recommendedName>
</protein>
<comment type="catalytic activity">
    <reaction evidence="11">
        <text>a 6-O-methyl-2'-deoxyguanosine in DNA + L-cysteinyl-[protein] = S-methyl-L-cysteinyl-[protein] + a 2'-deoxyguanosine in DNA</text>
        <dbReference type="Rhea" id="RHEA:24000"/>
        <dbReference type="Rhea" id="RHEA-COMP:10131"/>
        <dbReference type="Rhea" id="RHEA-COMP:10132"/>
        <dbReference type="Rhea" id="RHEA-COMP:11367"/>
        <dbReference type="Rhea" id="RHEA-COMP:11368"/>
        <dbReference type="ChEBI" id="CHEBI:29950"/>
        <dbReference type="ChEBI" id="CHEBI:82612"/>
        <dbReference type="ChEBI" id="CHEBI:85445"/>
        <dbReference type="ChEBI" id="CHEBI:85448"/>
        <dbReference type="EC" id="2.1.1.63"/>
    </reaction>
</comment>
<dbReference type="InterPro" id="IPR014048">
    <property type="entry name" value="MethylDNA_cys_MeTrfase_DNA-bd"/>
</dbReference>
<dbReference type="SUPFAM" id="SSF57884">
    <property type="entry name" value="Ada DNA repair protein, N-terminal domain (N-Ada 10)"/>
    <property type="match status" value="1"/>
</dbReference>
<dbReference type="SUPFAM" id="SSF46767">
    <property type="entry name" value="Methylated DNA-protein cysteine methyltransferase, C-terminal domain"/>
    <property type="match status" value="1"/>
</dbReference>
<dbReference type="Proteomes" id="UP000243679">
    <property type="component" value="Chromosome"/>
</dbReference>
<evidence type="ECO:0000256" key="9">
    <source>
        <dbReference type="ARBA" id="ARBA00023163"/>
    </source>
</evidence>
<evidence type="ECO:0000256" key="13">
    <source>
        <dbReference type="PIRSR" id="PIRSR000409-3"/>
    </source>
</evidence>
<evidence type="ECO:0000256" key="7">
    <source>
        <dbReference type="ARBA" id="ARBA00023015"/>
    </source>
</evidence>
<dbReference type="InterPro" id="IPR036388">
    <property type="entry name" value="WH-like_DNA-bd_sf"/>
</dbReference>
<reference evidence="15 16" key="1">
    <citation type="journal article" date="2017" name="ISME J.">
        <title>An acid-tolerant ammonia-oxidizing ?-proteobacterium from soil.</title>
        <authorList>
            <person name="Hayatsu M."/>
            <person name="Tago K."/>
            <person name="Uchiyama I."/>
            <person name="Toyoda A."/>
            <person name="Wang Y."/>
            <person name="Shimomura Y."/>
            <person name="Okubo T."/>
            <person name="Kurisu F."/>
            <person name="Hirono Y."/>
            <person name="Nonaka K."/>
            <person name="Akiyama H."/>
            <person name="Itoh T."/>
            <person name="Takami H."/>
        </authorList>
    </citation>
    <scope>NUCLEOTIDE SEQUENCE [LARGE SCALE GENOMIC DNA]</scope>
    <source>
        <strain evidence="15 16">TAO100</strain>
    </source>
</reference>
<feature type="domain" description="HTH araC/xylS-type" evidence="14">
    <location>
        <begin position="100"/>
        <end position="191"/>
    </location>
</feature>
<comment type="catalytic activity">
    <reaction evidence="1">
        <text>a 4-O-methyl-thymidine in DNA + L-cysteinyl-[protein] = a thymidine in DNA + S-methyl-L-cysteinyl-[protein]</text>
        <dbReference type="Rhea" id="RHEA:53428"/>
        <dbReference type="Rhea" id="RHEA-COMP:10131"/>
        <dbReference type="Rhea" id="RHEA-COMP:10132"/>
        <dbReference type="Rhea" id="RHEA-COMP:13555"/>
        <dbReference type="Rhea" id="RHEA-COMP:13556"/>
        <dbReference type="ChEBI" id="CHEBI:29950"/>
        <dbReference type="ChEBI" id="CHEBI:82612"/>
        <dbReference type="ChEBI" id="CHEBI:137386"/>
        <dbReference type="ChEBI" id="CHEBI:137387"/>
        <dbReference type="EC" id="2.1.1.63"/>
    </reaction>
</comment>
<keyword evidence="6" id="KW-0227">DNA damage</keyword>
<dbReference type="Pfam" id="PF12833">
    <property type="entry name" value="HTH_18"/>
    <property type="match status" value="1"/>
</dbReference>
<evidence type="ECO:0000256" key="4">
    <source>
        <dbReference type="ARBA" id="ARBA00022603"/>
    </source>
</evidence>
<feature type="binding site" evidence="13">
    <location>
        <position position="45"/>
    </location>
    <ligand>
        <name>Zn(2+)</name>
        <dbReference type="ChEBI" id="CHEBI:29105"/>
    </ligand>
</feature>
<dbReference type="InterPro" id="IPR036217">
    <property type="entry name" value="MethylDNA_cys_MeTrfase_DNAb"/>
</dbReference>
<accession>A0A1Q2SMN8</accession>
<sequence>MTILKNKTPVTDQNKDDPRWHAIVMREIKANGKFFYAVKTTGVYCHPFCAARLPRPENICFYTTQEEAEQAGFRPCKRCKPDRPSLINPHITEIIQSCRIIEKAEDILSFKDLAKQVGMSAYHFHRLFKQITGLTPYQYAVAHKINRIKRELSQESTVTQAILNAGYNSNSRFYEKSNEVLGMTPSNYRRGGKNMEIRFAISKCLLGLILVAQSALGVCAILLGDDSKALVHDLQERFPHANLMREDDNLKQLIVSVVGFIEAPEIGLDLPLDIRGTAFQQRVWQLLRQIPIGQTLSYTEVARRIGAPKSARAVAGACAANQIAIAIPCHRVVRSDGKISGYRWGIERKRTLLDNEGTVKKINVKNYDELNYGL</sequence>
<dbReference type="InterPro" id="IPR009057">
    <property type="entry name" value="Homeodomain-like_sf"/>
</dbReference>
<feature type="active site" description="Nucleophile; methyl group acceptor from either O6-methylguanine or O4-methylthymine" evidence="12">
    <location>
        <position position="329"/>
    </location>
</feature>
<dbReference type="Gene3D" id="3.30.160.70">
    <property type="entry name" value="Methylated DNA-protein cysteine methyltransferase domain"/>
    <property type="match status" value="1"/>
</dbReference>
<dbReference type="FunFam" id="1.10.10.10:FF:000214">
    <property type="entry name" value="Methylated-DNA--protein-cysteine methyltransferase"/>
    <property type="match status" value="1"/>
</dbReference>
<dbReference type="Pfam" id="PF02805">
    <property type="entry name" value="Ada_Zn_binding"/>
    <property type="match status" value="1"/>
</dbReference>
<gene>
    <name evidence="15" type="ORF">TAO_1012</name>
</gene>
<dbReference type="RefSeq" id="WP_096526935.1">
    <property type="nucleotide sequence ID" value="NZ_AP014836.1"/>
</dbReference>
<dbReference type="EC" id="2.1.1.63" evidence="3"/>
<dbReference type="InterPro" id="IPR004026">
    <property type="entry name" value="Ada_DNA_repair_Zn-bd"/>
</dbReference>
<dbReference type="CDD" id="cd06445">
    <property type="entry name" value="ATase"/>
    <property type="match status" value="1"/>
</dbReference>
<dbReference type="Gene3D" id="1.10.10.60">
    <property type="entry name" value="Homeodomain-like"/>
    <property type="match status" value="1"/>
</dbReference>
<evidence type="ECO:0000259" key="14">
    <source>
        <dbReference type="PROSITE" id="PS01124"/>
    </source>
</evidence>
<evidence type="ECO:0000256" key="3">
    <source>
        <dbReference type="ARBA" id="ARBA00011918"/>
    </source>
</evidence>
<dbReference type="OrthoDB" id="9802228at2"/>
<keyword evidence="9" id="KW-0804">Transcription</keyword>
<dbReference type="PIRSF" id="PIRSF000409">
    <property type="entry name" value="Ada"/>
    <property type="match status" value="1"/>
</dbReference>
<dbReference type="InterPro" id="IPR018060">
    <property type="entry name" value="HTH_AraC"/>
</dbReference>
<dbReference type="NCBIfam" id="NF011964">
    <property type="entry name" value="PRK15435.1"/>
    <property type="match status" value="1"/>
</dbReference>
<evidence type="ECO:0000256" key="12">
    <source>
        <dbReference type="PIRSR" id="PIRSR000409-1"/>
    </source>
</evidence>
<dbReference type="NCBIfam" id="TIGR00589">
    <property type="entry name" value="ogt"/>
    <property type="match status" value="1"/>
</dbReference>
<dbReference type="GO" id="GO:0003908">
    <property type="term" value="F:methylated-DNA-[protein]-cysteine S-methyltransferase activity"/>
    <property type="evidence" value="ECO:0007669"/>
    <property type="project" value="UniProtKB-EC"/>
</dbReference>
<evidence type="ECO:0000256" key="10">
    <source>
        <dbReference type="ARBA" id="ARBA00023204"/>
    </source>
</evidence>
<keyword evidence="13" id="KW-0862">Zinc</keyword>
<dbReference type="GO" id="GO:0043565">
    <property type="term" value="F:sequence-specific DNA binding"/>
    <property type="evidence" value="ECO:0007669"/>
    <property type="project" value="InterPro"/>
</dbReference>
<dbReference type="SMART" id="SM00342">
    <property type="entry name" value="HTH_ARAC"/>
    <property type="match status" value="1"/>
</dbReference>
<evidence type="ECO:0000256" key="8">
    <source>
        <dbReference type="ARBA" id="ARBA00023159"/>
    </source>
</evidence>
<dbReference type="PANTHER" id="PTHR10815:SF14">
    <property type="entry name" value="BIFUNCTIONAL TRANSCRIPTIONAL ACTIVATOR_DNA REPAIR ENZYME ADA"/>
    <property type="match status" value="1"/>
</dbReference>
<evidence type="ECO:0000256" key="11">
    <source>
        <dbReference type="ARBA" id="ARBA00049348"/>
    </source>
</evidence>
<dbReference type="SUPFAM" id="SSF53155">
    <property type="entry name" value="Methylated DNA-protein cysteine methyltransferase domain"/>
    <property type="match status" value="1"/>
</dbReference>
<feature type="binding site" evidence="13">
    <location>
        <position position="76"/>
    </location>
    <ligand>
        <name>Zn(2+)</name>
        <dbReference type="ChEBI" id="CHEBI:29105"/>
    </ligand>
</feature>
<dbReference type="Gene3D" id="1.10.10.10">
    <property type="entry name" value="Winged helix-like DNA-binding domain superfamily/Winged helix DNA-binding domain"/>
    <property type="match status" value="1"/>
</dbReference>
<dbReference type="SUPFAM" id="SSF46689">
    <property type="entry name" value="Homeodomain-like"/>
    <property type="match status" value="1"/>
</dbReference>
<comment type="cofactor">
    <cofactor evidence="13">
        <name>Zn(2+)</name>
        <dbReference type="ChEBI" id="CHEBI:29105"/>
    </cofactor>
    <text evidence="13">Binds 1 zinc ion per subunit.</text>
</comment>
<dbReference type="InterPro" id="IPR035451">
    <property type="entry name" value="Ada-like_dom_sf"/>
</dbReference>
<dbReference type="PROSITE" id="PS00374">
    <property type="entry name" value="MGMT"/>
    <property type="match status" value="1"/>
</dbReference>
<keyword evidence="10" id="KW-0234">DNA repair</keyword>
<evidence type="ECO:0000256" key="1">
    <source>
        <dbReference type="ARBA" id="ARBA00001286"/>
    </source>
</evidence>
<evidence type="ECO:0000256" key="6">
    <source>
        <dbReference type="ARBA" id="ARBA00022763"/>
    </source>
</evidence>
<evidence type="ECO:0000256" key="5">
    <source>
        <dbReference type="ARBA" id="ARBA00022679"/>
    </source>
</evidence>
<dbReference type="PROSITE" id="PS01124">
    <property type="entry name" value="HTH_ARAC_FAMILY_2"/>
    <property type="match status" value="1"/>
</dbReference>
<dbReference type="GO" id="GO:0008270">
    <property type="term" value="F:zinc ion binding"/>
    <property type="evidence" value="ECO:0007669"/>
    <property type="project" value="InterPro"/>
</dbReference>
<feature type="binding site" evidence="13">
    <location>
        <position position="79"/>
    </location>
    <ligand>
        <name>Zn(2+)</name>
        <dbReference type="ChEBI" id="CHEBI:29105"/>
    </ligand>
</feature>
<feature type="binding site" evidence="13">
    <location>
        <position position="49"/>
    </location>
    <ligand>
        <name>Zn(2+)</name>
        <dbReference type="ChEBI" id="CHEBI:29105"/>
    </ligand>
</feature>
<organism evidence="15 16">
    <name type="scientific">Candidatus Nitrosoglobus terrae</name>
    <dbReference type="NCBI Taxonomy" id="1630141"/>
    <lineage>
        <taxon>Bacteria</taxon>
        <taxon>Pseudomonadati</taxon>
        <taxon>Pseudomonadota</taxon>
        <taxon>Gammaproteobacteria</taxon>
        <taxon>Chromatiales</taxon>
        <taxon>Chromatiaceae</taxon>
        <taxon>Candidatus Nitrosoglobus</taxon>
    </lineage>
</organism>
<evidence type="ECO:0000313" key="16">
    <source>
        <dbReference type="Proteomes" id="UP000243679"/>
    </source>
</evidence>
<dbReference type="PANTHER" id="PTHR10815">
    <property type="entry name" value="METHYLATED-DNA--PROTEIN-CYSTEINE METHYLTRANSFERASE"/>
    <property type="match status" value="1"/>
</dbReference>
<proteinExistence type="inferred from homology"/>
<dbReference type="EMBL" id="AP014836">
    <property type="protein sequence ID" value="BAW80382.1"/>
    <property type="molecule type" value="Genomic_DNA"/>
</dbReference>
<keyword evidence="8" id="KW-0010">Activator</keyword>
<dbReference type="InterPro" id="IPR001497">
    <property type="entry name" value="MethylDNA_cys_MeTrfase_AS"/>
</dbReference>